<dbReference type="Pfam" id="PF11188">
    <property type="entry name" value="DUF2975"/>
    <property type="match status" value="1"/>
</dbReference>
<keyword evidence="1" id="KW-0472">Membrane</keyword>
<proteinExistence type="predicted"/>
<evidence type="ECO:0000313" key="3">
    <source>
        <dbReference type="Proteomes" id="UP000713904"/>
    </source>
</evidence>
<feature type="transmembrane region" description="Helical" evidence="1">
    <location>
        <begin position="55"/>
        <end position="75"/>
    </location>
</feature>
<dbReference type="EMBL" id="JABGBW010000003">
    <property type="protein sequence ID" value="MBC2576240.1"/>
    <property type="molecule type" value="Genomic_DNA"/>
</dbReference>
<keyword evidence="1" id="KW-1133">Transmembrane helix</keyword>
<feature type="transmembrane region" description="Helical" evidence="1">
    <location>
        <begin position="12"/>
        <end position="35"/>
    </location>
</feature>
<keyword evidence="1" id="KW-0812">Transmembrane</keyword>
<sequence>MNKKIKSREILLSVISLFIFLFFLTMLASSIIFIYSLLQKIIFSKDILNKTLLEYFSNTFFAILIAIVLFFTLLLRYDSKKNPIKKKSINILKFISYALLFITASLIVNDTIIGASIINKTTTIEIFNLRFSVETILLLLSNFMLIILSDVYKRACKIKEENDFTI</sequence>
<dbReference type="RefSeq" id="WP_185624256.1">
    <property type="nucleotide sequence ID" value="NZ_JABGBW010000003.1"/>
</dbReference>
<organism evidence="2 3">
    <name type="scientific">Peptostreptococcus canis</name>
    <dbReference type="NCBI Taxonomy" id="1159213"/>
    <lineage>
        <taxon>Bacteria</taxon>
        <taxon>Bacillati</taxon>
        <taxon>Bacillota</taxon>
        <taxon>Clostridia</taxon>
        <taxon>Peptostreptococcales</taxon>
        <taxon>Peptostreptococcaceae</taxon>
        <taxon>Peptostreptococcus</taxon>
    </lineage>
</organism>
<protein>
    <submittedName>
        <fullName evidence="2">DUF2975 domain-containing protein</fullName>
    </submittedName>
</protein>
<dbReference type="Proteomes" id="UP000713904">
    <property type="component" value="Unassembled WGS sequence"/>
</dbReference>
<comment type="caution">
    <text evidence="2">The sequence shown here is derived from an EMBL/GenBank/DDBJ whole genome shotgun (WGS) entry which is preliminary data.</text>
</comment>
<evidence type="ECO:0000256" key="1">
    <source>
        <dbReference type="SAM" id="Phobius"/>
    </source>
</evidence>
<feature type="transmembrane region" description="Helical" evidence="1">
    <location>
        <begin position="95"/>
        <end position="119"/>
    </location>
</feature>
<dbReference type="InterPro" id="IPR021354">
    <property type="entry name" value="DUF2975"/>
</dbReference>
<feature type="transmembrane region" description="Helical" evidence="1">
    <location>
        <begin position="131"/>
        <end position="152"/>
    </location>
</feature>
<gene>
    <name evidence="2" type="ORF">HLB29_06025</name>
</gene>
<name>A0ABR6TLG5_9FIRM</name>
<evidence type="ECO:0000313" key="2">
    <source>
        <dbReference type="EMBL" id="MBC2576240.1"/>
    </source>
</evidence>
<keyword evidence="3" id="KW-1185">Reference proteome</keyword>
<accession>A0ABR6TLG5</accession>
<reference evidence="2 3" key="1">
    <citation type="submission" date="2020-05" db="EMBL/GenBank/DDBJ databases">
        <title>Draft genome of xy-202 and genomic insight in genome of the genus Peptostreptococcus.</title>
        <authorList>
            <person name="Zhang Z."/>
        </authorList>
    </citation>
    <scope>NUCLEOTIDE SEQUENCE [LARGE SCALE GENOMIC DNA]</scope>
    <source>
        <strain evidence="2 3">DSM 27025</strain>
    </source>
</reference>